<dbReference type="Proteomes" id="UP000596739">
    <property type="component" value="Unassembled WGS sequence"/>
</dbReference>
<name>A0ABS1ELV2_9CLOT</name>
<comment type="caution">
    <text evidence="1">The sequence shown here is derived from an EMBL/GenBank/DDBJ whole genome shotgun (WGS) entry which is preliminary data.</text>
</comment>
<dbReference type="RefSeq" id="WP_200267381.1">
    <property type="nucleotide sequence ID" value="NZ_JAENHN010000023.1"/>
</dbReference>
<proteinExistence type="predicted"/>
<evidence type="ECO:0000313" key="2">
    <source>
        <dbReference type="Proteomes" id="UP000596739"/>
    </source>
</evidence>
<evidence type="ECO:0000313" key="1">
    <source>
        <dbReference type="EMBL" id="MBK1810314.1"/>
    </source>
</evidence>
<organism evidence="1 2">
    <name type="scientific">Clostridium yunnanense</name>
    <dbReference type="NCBI Taxonomy" id="2800325"/>
    <lineage>
        <taxon>Bacteria</taxon>
        <taxon>Bacillati</taxon>
        <taxon>Bacillota</taxon>
        <taxon>Clostridia</taxon>
        <taxon>Eubacteriales</taxon>
        <taxon>Clostridiaceae</taxon>
        <taxon>Clostridium</taxon>
    </lineage>
</organism>
<protein>
    <submittedName>
        <fullName evidence="1">Uncharacterized protein</fullName>
    </submittedName>
</protein>
<gene>
    <name evidence="1" type="ORF">JHL18_06665</name>
</gene>
<dbReference type="EMBL" id="JAENHN010000023">
    <property type="protein sequence ID" value="MBK1810314.1"/>
    <property type="molecule type" value="Genomic_DNA"/>
</dbReference>
<reference evidence="2" key="1">
    <citation type="submission" date="2021-01" db="EMBL/GenBank/DDBJ databases">
        <title>Genome public.</title>
        <authorList>
            <person name="Liu C."/>
            <person name="Sun Q."/>
        </authorList>
    </citation>
    <scope>NUCLEOTIDE SEQUENCE [LARGE SCALE GENOMIC DNA]</scope>
    <source>
        <strain evidence="2">YIM B02505</strain>
    </source>
</reference>
<sequence length="54" mass="6206">MSEQLELNDLFRWNGVKTILSERSEFIVLAKDATLQSLNYFQNSAGFLAEILKI</sequence>
<accession>A0ABS1ELV2</accession>
<keyword evidence="2" id="KW-1185">Reference proteome</keyword>